<dbReference type="STRING" id="44575.SAMN05216419_100748"/>
<gene>
    <name evidence="2" type="ORF">SAMN02743940_0710</name>
</gene>
<dbReference type="Proteomes" id="UP000185062">
    <property type="component" value="Unassembled WGS sequence"/>
</dbReference>
<feature type="domain" description="Glucose/Sorbosone dehydrogenase" evidence="1">
    <location>
        <begin position="139"/>
        <end position="295"/>
    </location>
</feature>
<evidence type="ECO:0000313" key="2">
    <source>
        <dbReference type="EMBL" id="SIO07012.1"/>
    </source>
</evidence>
<dbReference type="PANTHER" id="PTHR33546">
    <property type="entry name" value="LARGE, MULTIFUNCTIONAL SECRETED PROTEIN-RELATED"/>
    <property type="match status" value="1"/>
</dbReference>
<proteinExistence type="predicted"/>
<organism evidence="2 3">
    <name type="scientific">Nitrosomonas cryotolerans ATCC 49181</name>
    <dbReference type="NCBI Taxonomy" id="1131553"/>
    <lineage>
        <taxon>Bacteria</taxon>
        <taxon>Pseudomonadati</taxon>
        <taxon>Pseudomonadota</taxon>
        <taxon>Betaproteobacteria</taxon>
        <taxon>Nitrosomonadales</taxon>
        <taxon>Nitrosomonadaceae</taxon>
        <taxon>Nitrosomonas</taxon>
    </lineage>
</organism>
<dbReference type="SUPFAM" id="SSF50952">
    <property type="entry name" value="Soluble quinoprotein glucose dehydrogenase"/>
    <property type="match status" value="1"/>
</dbReference>
<dbReference type="InterPro" id="IPR011041">
    <property type="entry name" value="Quinoprot_gluc/sorb_DH_b-prop"/>
</dbReference>
<accession>A0A1N6GHY7</accession>
<keyword evidence="3" id="KW-1185">Reference proteome</keyword>
<dbReference type="PANTHER" id="PTHR33546:SF1">
    <property type="entry name" value="LARGE, MULTIFUNCTIONAL SECRETED PROTEIN"/>
    <property type="match status" value="1"/>
</dbReference>
<evidence type="ECO:0000313" key="3">
    <source>
        <dbReference type="Proteomes" id="UP000185062"/>
    </source>
</evidence>
<dbReference type="AlphaFoldDB" id="A0A1N6GHY7"/>
<dbReference type="EMBL" id="FSRO01000001">
    <property type="protein sequence ID" value="SIO07012.1"/>
    <property type="molecule type" value="Genomic_DNA"/>
</dbReference>
<reference evidence="2 3" key="1">
    <citation type="submission" date="2016-12" db="EMBL/GenBank/DDBJ databases">
        <authorList>
            <person name="Song W.-J."/>
            <person name="Kurnit D.M."/>
        </authorList>
    </citation>
    <scope>NUCLEOTIDE SEQUENCE [LARGE SCALE GENOMIC DNA]</scope>
    <source>
        <strain evidence="2 3">ATCC 49181</strain>
    </source>
</reference>
<name>A0A1N6GHY7_9PROT</name>
<protein>
    <recommendedName>
        <fullName evidence="1">Glucose/Sorbosone dehydrogenase domain-containing protein</fullName>
    </recommendedName>
</protein>
<dbReference type="eggNOG" id="COG2133">
    <property type="taxonomic scope" value="Bacteria"/>
</dbReference>
<dbReference type="InterPro" id="IPR011042">
    <property type="entry name" value="6-blade_b-propeller_TolB-like"/>
</dbReference>
<evidence type="ECO:0000259" key="1">
    <source>
        <dbReference type="Pfam" id="PF07995"/>
    </source>
</evidence>
<dbReference type="Pfam" id="PF07995">
    <property type="entry name" value="GSDH"/>
    <property type="match status" value="1"/>
</dbReference>
<dbReference type="InterPro" id="IPR012938">
    <property type="entry name" value="Glc/Sorbosone_DH"/>
</dbReference>
<sequence length="368" mass="41188">MINLNYFSYILILILSQSLPVIAQNSILPLDKIKLPPGFSISLWAAVPDVHALTLGHKGTVFAGSKTSGKVYAITTDNGARQVKTIAQGLKMPTGVAFRNGALYVSTISRILRFNNIEENLDQPPQPIFINHDFPTERFQGWKFIAFGPDDLLYVSVGAPCNICQPDPSQFALISRINPDDDSYEVYAQGIRHSLGFDWHPETKALWFTDIGRDWMGDDLPADELNVAPEQGMHFGFPYCHANDVLDPKFGAKRDCSQSTSPAIELDAHVVPQGMRFYTGNMFPAEYRNQILVAQHGSWNRRTQRGFQLELIRIQDNKAIQREIFAEGWLQDGKAWGKPVDVLVMPDGALLVSDDFAGVIYRISYTQP</sequence>
<dbReference type="Gene3D" id="2.120.10.30">
    <property type="entry name" value="TolB, C-terminal domain"/>
    <property type="match status" value="1"/>
</dbReference>